<protein>
    <submittedName>
        <fullName evidence="2">Membrane protein</fullName>
    </submittedName>
</protein>
<accession>A0A0A2UWG0</accession>
<proteinExistence type="predicted"/>
<dbReference type="Pfam" id="PF14007">
    <property type="entry name" value="YtpI"/>
    <property type="match status" value="1"/>
</dbReference>
<evidence type="ECO:0000256" key="1">
    <source>
        <dbReference type="SAM" id="Phobius"/>
    </source>
</evidence>
<keyword evidence="1" id="KW-0472">Membrane</keyword>
<feature type="transmembrane region" description="Helical" evidence="1">
    <location>
        <begin position="38"/>
        <end position="56"/>
    </location>
</feature>
<dbReference type="Proteomes" id="UP000030153">
    <property type="component" value="Unassembled WGS sequence"/>
</dbReference>
<evidence type="ECO:0000313" key="3">
    <source>
        <dbReference type="Proteomes" id="UP000030153"/>
    </source>
</evidence>
<name>A0A0A2UWG0_9BACI</name>
<gene>
    <name evidence="2" type="ORF">N780_02205</name>
</gene>
<keyword evidence="1" id="KW-0812">Transmembrane</keyword>
<reference evidence="2 3" key="1">
    <citation type="submission" date="2013-08" db="EMBL/GenBank/DDBJ databases">
        <title>Genome of Pontibacillus chungwhensis.</title>
        <authorList>
            <person name="Wang Q."/>
            <person name="Wang G."/>
        </authorList>
    </citation>
    <scope>NUCLEOTIDE SEQUENCE [LARGE SCALE GENOMIC DNA]</scope>
    <source>
        <strain evidence="2 3">BH030062</strain>
    </source>
</reference>
<dbReference type="AlphaFoldDB" id="A0A0A2UWG0"/>
<feature type="transmembrane region" description="Helical" evidence="1">
    <location>
        <begin position="6"/>
        <end position="26"/>
    </location>
</feature>
<comment type="caution">
    <text evidence="2">The sequence shown here is derived from an EMBL/GenBank/DDBJ whole genome shotgun (WGS) entry which is preliminary data.</text>
</comment>
<organism evidence="2 3">
    <name type="scientific">Pontibacillus chungwhensis BH030062</name>
    <dbReference type="NCBI Taxonomy" id="1385513"/>
    <lineage>
        <taxon>Bacteria</taxon>
        <taxon>Bacillati</taxon>
        <taxon>Bacillota</taxon>
        <taxon>Bacilli</taxon>
        <taxon>Bacillales</taxon>
        <taxon>Bacillaceae</taxon>
        <taxon>Pontibacillus</taxon>
    </lineage>
</organism>
<dbReference type="RefSeq" id="WP_036784398.1">
    <property type="nucleotide sequence ID" value="NZ_AVBG01000009.1"/>
</dbReference>
<dbReference type="EMBL" id="AVBG01000009">
    <property type="protein sequence ID" value="KGP90821.1"/>
    <property type="molecule type" value="Genomic_DNA"/>
</dbReference>
<evidence type="ECO:0000313" key="2">
    <source>
        <dbReference type="EMBL" id="KGP90821.1"/>
    </source>
</evidence>
<keyword evidence="3" id="KW-1185">Reference proteome</keyword>
<dbReference type="InterPro" id="IPR025618">
    <property type="entry name" value="YtpI"/>
</dbReference>
<keyword evidence="1" id="KW-1133">Transmembrane helix</keyword>
<dbReference type="OrthoDB" id="2453019at2"/>
<dbReference type="eggNOG" id="ENOG5032UBH">
    <property type="taxonomic scope" value="Bacteria"/>
</dbReference>
<sequence length="97" mass="11110">MVIIPIIIVLSLAMYLLYKVQILRLGEDPLKQVYTNSKARIALGLFMVAISMNIYIVYQTKLALYITIVFIILGGAQLVYGYKTTRFYGKQLKERNS</sequence>
<feature type="transmembrane region" description="Helical" evidence="1">
    <location>
        <begin position="62"/>
        <end position="82"/>
    </location>
</feature>